<keyword evidence="3" id="KW-0812">Transmembrane</keyword>
<evidence type="ECO:0000256" key="1">
    <source>
        <dbReference type="ARBA" id="ARBA00004651"/>
    </source>
</evidence>
<dbReference type="Gene3D" id="3.30.450.20">
    <property type="entry name" value="PAS domain"/>
    <property type="match status" value="1"/>
</dbReference>
<evidence type="ECO:0000313" key="7">
    <source>
        <dbReference type="EMBL" id="OWW18166.1"/>
    </source>
</evidence>
<dbReference type="AlphaFoldDB" id="A0A254T685"/>
<evidence type="ECO:0000256" key="4">
    <source>
        <dbReference type="ARBA" id="ARBA00022989"/>
    </source>
</evidence>
<dbReference type="InterPro" id="IPR033480">
    <property type="entry name" value="sCache_2"/>
</dbReference>
<dbReference type="EMBL" id="LSTO01000020">
    <property type="protein sequence ID" value="OWW18166.1"/>
    <property type="molecule type" value="Genomic_DNA"/>
</dbReference>
<reference evidence="7 8" key="1">
    <citation type="submission" date="2016-02" db="EMBL/GenBank/DDBJ databases">
        <authorList>
            <person name="Wen L."/>
            <person name="He K."/>
            <person name="Yang H."/>
        </authorList>
    </citation>
    <scope>NUCLEOTIDE SEQUENCE [LARGE SCALE GENOMIC DNA]</scope>
    <source>
        <strain evidence="7 8">TSA40</strain>
    </source>
</reference>
<dbReference type="GO" id="GO:0016301">
    <property type="term" value="F:kinase activity"/>
    <property type="evidence" value="ECO:0007669"/>
    <property type="project" value="UniProtKB-KW"/>
</dbReference>
<evidence type="ECO:0000256" key="2">
    <source>
        <dbReference type="ARBA" id="ARBA00022475"/>
    </source>
</evidence>
<organism evidence="7 8">
    <name type="scientific">Noviherbaspirillum denitrificans</name>
    <dbReference type="NCBI Taxonomy" id="1968433"/>
    <lineage>
        <taxon>Bacteria</taxon>
        <taxon>Pseudomonadati</taxon>
        <taxon>Pseudomonadota</taxon>
        <taxon>Betaproteobacteria</taxon>
        <taxon>Burkholderiales</taxon>
        <taxon>Oxalobacteraceae</taxon>
        <taxon>Noviherbaspirillum</taxon>
    </lineage>
</organism>
<evidence type="ECO:0000259" key="6">
    <source>
        <dbReference type="SMART" id="SM01049"/>
    </source>
</evidence>
<keyword evidence="7" id="KW-0418">Kinase</keyword>
<dbReference type="SMART" id="SM01049">
    <property type="entry name" value="Cache_2"/>
    <property type="match status" value="1"/>
</dbReference>
<feature type="domain" description="Single Cache" evidence="6">
    <location>
        <begin position="15"/>
        <end position="99"/>
    </location>
</feature>
<dbReference type="GO" id="GO:0005886">
    <property type="term" value="C:plasma membrane"/>
    <property type="evidence" value="ECO:0007669"/>
    <property type="project" value="UniProtKB-SubCell"/>
</dbReference>
<dbReference type="Pfam" id="PF17200">
    <property type="entry name" value="sCache_2"/>
    <property type="match status" value="1"/>
</dbReference>
<proteinExistence type="predicted"/>
<comment type="caution">
    <text evidence="7">The sequence shown here is derived from an EMBL/GenBank/DDBJ whole genome shotgun (WGS) entry which is preliminary data.</text>
</comment>
<keyword evidence="5" id="KW-0472">Membrane</keyword>
<name>A0A254T685_9BURK</name>
<keyword evidence="7" id="KW-0808">Transferase</keyword>
<gene>
    <name evidence="7" type="ORF">AYR66_03090</name>
</gene>
<evidence type="ECO:0000313" key="8">
    <source>
        <dbReference type="Proteomes" id="UP000197535"/>
    </source>
</evidence>
<evidence type="ECO:0000256" key="3">
    <source>
        <dbReference type="ARBA" id="ARBA00022692"/>
    </source>
</evidence>
<sequence length="149" mass="16731">MFAFGLAAGAFVVPSFAEERATAEEAVALVKKAVRYIKENGREKAFADFNHPAGQFRDRDLYIFVLDFEGKVLAQGANPRMVGKNILDLRDVDGKYFVKSYLGIAREKSHGWEEFKWLNPSNAAIETKRAYVERYDDVVVGSGIYKAAK</sequence>
<keyword evidence="4" id="KW-1133">Transmembrane helix</keyword>
<protein>
    <submittedName>
        <fullName evidence="7">Histidine kinase</fullName>
    </submittedName>
</protein>
<dbReference type="Proteomes" id="UP000197535">
    <property type="component" value="Unassembled WGS sequence"/>
</dbReference>
<evidence type="ECO:0000256" key="5">
    <source>
        <dbReference type="ARBA" id="ARBA00023136"/>
    </source>
</evidence>
<keyword evidence="2" id="KW-1003">Cell membrane</keyword>
<keyword evidence="8" id="KW-1185">Reference proteome</keyword>
<comment type="subcellular location">
    <subcellularLocation>
        <location evidence="1">Cell membrane</location>
        <topology evidence="1">Multi-pass membrane protein</topology>
    </subcellularLocation>
</comment>
<accession>A0A254T685</accession>